<organism evidence="1 2">
    <name type="scientific">Orbilia oligospora</name>
    <name type="common">Nematode-trapping fungus</name>
    <name type="synonym">Arthrobotrys oligospora</name>
    <dbReference type="NCBI Taxonomy" id="2813651"/>
    <lineage>
        <taxon>Eukaryota</taxon>
        <taxon>Fungi</taxon>
        <taxon>Dikarya</taxon>
        <taxon>Ascomycota</taxon>
        <taxon>Pezizomycotina</taxon>
        <taxon>Orbiliomycetes</taxon>
        <taxon>Orbiliales</taxon>
        <taxon>Orbiliaceae</taxon>
        <taxon>Orbilia</taxon>
    </lineage>
</organism>
<name>A0A8H2E0N1_ORBOL</name>
<comment type="caution">
    <text evidence="1">The sequence shown here is derived from an EMBL/GenBank/DDBJ whole genome shotgun (WGS) entry which is preliminary data.</text>
</comment>
<gene>
    <name evidence="1" type="ORF">EYR41_005681</name>
</gene>
<dbReference type="AlphaFoldDB" id="A0A8H2E0N1"/>
<dbReference type="EMBL" id="SOZJ01000003">
    <property type="protein sequence ID" value="TGJ69656.1"/>
    <property type="molecule type" value="Genomic_DNA"/>
</dbReference>
<evidence type="ECO:0000313" key="2">
    <source>
        <dbReference type="Proteomes" id="UP000297595"/>
    </source>
</evidence>
<protein>
    <submittedName>
        <fullName evidence="1">Uncharacterized protein</fullName>
    </submittedName>
</protein>
<proteinExistence type="predicted"/>
<reference evidence="1 2" key="1">
    <citation type="submission" date="2019-03" db="EMBL/GenBank/DDBJ databases">
        <title>Nematode-trapping fungi genome.</title>
        <authorList>
            <person name="Vidal-Diez De Ulzurrun G."/>
        </authorList>
    </citation>
    <scope>NUCLEOTIDE SEQUENCE [LARGE SCALE GENOMIC DNA]</scope>
    <source>
        <strain evidence="1 2">TWF154</strain>
    </source>
</reference>
<evidence type="ECO:0000313" key="1">
    <source>
        <dbReference type="EMBL" id="TGJ69656.1"/>
    </source>
</evidence>
<sequence length="111" mass="12667">MCWSAGPGHQEHSLVWPEWLETAFRLGLWVGNPPKRPTSPEFTRYHICWRTNGWMATWTGLRFGKTVYGGTRQVLCIDIPVGPVRTWRGSSQLHAVCSDTDSRIAKSLREV</sequence>
<dbReference type="Proteomes" id="UP000297595">
    <property type="component" value="Unassembled WGS sequence"/>
</dbReference>
<accession>A0A8H2E0N1</accession>